<evidence type="ECO:0000256" key="3">
    <source>
        <dbReference type="ARBA" id="ARBA00022729"/>
    </source>
</evidence>
<proteinExistence type="inferred from homology"/>
<feature type="signal peptide" evidence="4">
    <location>
        <begin position="1"/>
        <end position="26"/>
    </location>
</feature>
<organism evidence="6 7">
    <name type="scientific">Pseudomonas jessenii</name>
    <dbReference type="NCBI Taxonomy" id="77298"/>
    <lineage>
        <taxon>Bacteria</taxon>
        <taxon>Pseudomonadati</taxon>
        <taxon>Pseudomonadota</taxon>
        <taxon>Gammaproteobacteria</taxon>
        <taxon>Pseudomonadales</taxon>
        <taxon>Pseudomonadaceae</taxon>
        <taxon>Pseudomonas</taxon>
    </lineage>
</organism>
<sequence>MTIKRALSRPIVTVCVSLAFSFTAQAANLTVGYQTGIDPSKVPQADGLYEKTIGQPIDWRRFNSGPEVVTAIASGDVQIGNLGSSPLAAAASRNLPIVAFIVSAQINAAEALVVRNGSGIEKPQDLIGKTIATPFVSTSHYSLLGALKHWGLDSSKVKVVNLQPAEIAAAWKRGDIDGAFVWSPALGEIRKSGKTLTDAAQVGQWGAPTFEVWVARKDYAEKHPEVVARFAKVTLDAFADYAAHKASWTADSVPVQKIAKLTGANAADVPELLAGSAFPDAKAQQSAALLDGGTAKAIGETAKFLKEQGKVETVLPDYSPYVSAKFVAE</sequence>
<evidence type="ECO:0000259" key="5">
    <source>
        <dbReference type="SMART" id="SM00062"/>
    </source>
</evidence>
<dbReference type="EMBL" id="FNTC01000002">
    <property type="protein sequence ID" value="SEB51413.1"/>
    <property type="molecule type" value="Genomic_DNA"/>
</dbReference>
<dbReference type="AlphaFoldDB" id="A0A231GBE5"/>
<dbReference type="Gene3D" id="3.40.190.10">
    <property type="entry name" value="Periplasmic binding protein-like II"/>
    <property type="match status" value="2"/>
</dbReference>
<evidence type="ECO:0000256" key="1">
    <source>
        <dbReference type="ARBA" id="ARBA00004418"/>
    </source>
</evidence>
<protein>
    <submittedName>
        <fullName evidence="6">Taurine transport system substrate-binding protein</fullName>
    </submittedName>
</protein>
<dbReference type="SMART" id="SM00062">
    <property type="entry name" value="PBPb"/>
    <property type="match status" value="1"/>
</dbReference>
<dbReference type="GO" id="GO:0042918">
    <property type="term" value="P:alkanesulfonate transmembrane transport"/>
    <property type="evidence" value="ECO:0007669"/>
    <property type="project" value="TreeGrafter"/>
</dbReference>
<evidence type="ECO:0000313" key="6">
    <source>
        <dbReference type="EMBL" id="SEB51413.1"/>
    </source>
</evidence>
<reference evidence="7" key="1">
    <citation type="submission" date="2016-10" db="EMBL/GenBank/DDBJ databases">
        <authorList>
            <person name="Varghese N."/>
            <person name="Submissions S."/>
        </authorList>
    </citation>
    <scope>NUCLEOTIDE SEQUENCE [LARGE SCALE GENOMIC DNA]</scope>
    <source>
        <strain evidence="7">BS3660</strain>
    </source>
</reference>
<feature type="domain" description="Solute-binding protein family 3/N-terminal" evidence="5">
    <location>
        <begin position="28"/>
        <end position="245"/>
    </location>
</feature>
<comment type="subcellular location">
    <subcellularLocation>
        <location evidence="1">Periplasm</location>
    </subcellularLocation>
</comment>
<keyword evidence="3 4" id="KW-0732">Signal</keyword>
<dbReference type="RefSeq" id="WP_090452050.1">
    <property type="nucleotide sequence ID" value="NZ_FNTC01000002.1"/>
</dbReference>
<dbReference type="PANTHER" id="PTHR30024:SF47">
    <property type="entry name" value="TAURINE-BINDING PERIPLASMIC PROTEIN"/>
    <property type="match status" value="1"/>
</dbReference>
<keyword evidence="7" id="KW-1185">Reference proteome</keyword>
<dbReference type="InterPro" id="IPR001638">
    <property type="entry name" value="Solute-binding_3/MltF_N"/>
</dbReference>
<name>A0A231GBE5_PSEJE</name>
<dbReference type="InterPro" id="IPR015168">
    <property type="entry name" value="SsuA/THI5"/>
</dbReference>
<accession>A0A231GBE5</accession>
<comment type="similarity">
    <text evidence="2">Belongs to the bacterial solute-binding protein SsuA/TauA family.</text>
</comment>
<evidence type="ECO:0000256" key="4">
    <source>
        <dbReference type="SAM" id="SignalP"/>
    </source>
</evidence>
<evidence type="ECO:0000256" key="2">
    <source>
        <dbReference type="ARBA" id="ARBA00010742"/>
    </source>
</evidence>
<dbReference type="GO" id="GO:0042597">
    <property type="term" value="C:periplasmic space"/>
    <property type="evidence" value="ECO:0007669"/>
    <property type="project" value="UniProtKB-SubCell"/>
</dbReference>
<evidence type="ECO:0000313" key="7">
    <source>
        <dbReference type="Proteomes" id="UP000198542"/>
    </source>
</evidence>
<feature type="chain" id="PRO_5030040089" evidence="4">
    <location>
        <begin position="27"/>
        <end position="329"/>
    </location>
</feature>
<dbReference type="CDD" id="cd13560">
    <property type="entry name" value="PBP2_taurine"/>
    <property type="match status" value="1"/>
</dbReference>
<dbReference type="PANTHER" id="PTHR30024">
    <property type="entry name" value="ALIPHATIC SULFONATES-BINDING PROTEIN-RELATED"/>
    <property type="match status" value="1"/>
</dbReference>
<dbReference type="InterPro" id="IPR010068">
    <property type="entry name" value="Peri-bd_TauA"/>
</dbReference>
<dbReference type="SUPFAM" id="SSF53850">
    <property type="entry name" value="Periplasmic binding protein-like II"/>
    <property type="match status" value="1"/>
</dbReference>
<gene>
    <name evidence="6" type="ORF">SAMN04490187_0674</name>
</gene>
<dbReference type="Pfam" id="PF09084">
    <property type="entry name" value="NMT1"/>
    <property type="match status" value="1"/>
</dbReference>
<dbReference type="NCBIfam" id="TIGR01729">
    <property type="entry name" value="taurine_ABC_bnd"/>
    <property type="match status" value="1"/>
</dbReference>
<dbReference type="Proteomes" id="UP000198542">
    <property type="component" value="Unassembled WGS sequence"/>
</dbReference>